<accession>A0A6A1Q254</accession>
<evidence type="ECO:0000256" key="6">
    <source>
        <dbReference type="ARBA" id="ARBA00022968"/>
    </source>
</evidence>
<dbReference type="EMBL" id="SGJD01001206">
    <property type="protein sequence ID" value="KAB0401505.1"/>
    <property type="molecule type" value="Genomic_DNA"/>
</dbReference>
<keyword evidence="7" id="KW-1133">Transmembrane helix</keyword>
<evidence type="ECO:0000256" key="7">
    <source>
        <dbReference type="ARBA" id="ARBA00022989"/>
    </source>
</evidence>
<name>A0A6A1Q254_BALPH</name>
<proteinExistence type="inferred from homology"/>
<dbReference type="InterPro" id="IPR026050">
    <property type="entry name" value="C1GALT1/C1GALT1_chp1"/>
</dbReference>
<evidence type="ECO:0000313" key="13">
    <source>
        <dbReference type="Proteomes" id="UP000437017"/>
    </source>
</evidence>
<keyword evidence="13" id="KW-1185">Reference proteome</keyword>
<evidence type="ECO:0000256" key="11">
    <source>
        <dbReference type="SAM" id="MobiDB-lite"/>
    </source>
</evidence>
<comment type="caution">
    <text evidence="12">The sequence shown here is derived from an EMBL/GenBank/DDBJ whole genome shotgun (WGS) entry which is preliminary data.</text>
</comment>
<evidence type="ECO:0000313" key="12">
    <source>
        <dbReference type="EMBL" id="KAB0401505.1"/>
    </source>
</evidence>
<comment type="similarity">
    <text evidence="3">Belongs to the glycosyltransferase 31 family. Beta3-Gal-T subfamily.</text>
</comment>
<keyword evidence="8" id="KW-0472">Membrane</keyword>
<feature type="non-terminal residue" evidence="12">
    <location>
        <position position="134"/>
    </location>
</feature>
<dbReference type="GO" id="GO:0016263">
    <property type="term" value="F:glycoprotein-N-acetylgalactosamine 3-beta-galactosyltransferase activity"/>
    <property type="evidence" value="ECO:0007669"/>
    <property type="project" value="TreeGrafter"/>
</dbReference>
<dbReference type="Gene3D" id="3.90.550.50">
    <property type="match status" value="1"/>
</dbReference>
<feature type="compositionally biased region" description="Basic and acidic residues" evidence="11">
    <location>
        <begin position="14"/>
        <end position="24"/>
    </location>
</feature>
<comment type="cofactor">
    <cofactor evidence="1">
        <name>Mn(2+)</name>
        <dbReference type="ChEBI" id="CHEBI:29035"/>
    </cofactor>
</comment>
<dbReference type="GO" id="GO:0046872">
    <property type="term" value="F:metal ion binding"/>
    <property type="evidence" value="ECO:0007669"/>
    <property type="project" value="UniProtKB-KW"/>
</dbReference>
<evidence type="ECO:0000256" key="10">
    <source>
        <dbReference type="ARBA" id="ARBA00023211"/>
    </source>
</evidence>
<evidence type="ECO:0000256" key="3">
    <source>
        <dbReference type="ARBA" id="ARBA00006462"/>
    </source>
</evidence>
<dbReference type="PANTHER" id="PTHR23033">
    <property type="entry name" value="BETA1,3-GALACTOSYLTRANSFERASE"/>
    <property type="match status" value="1"/>
</dbReference>
<feature type="compositionally biased region" description="Polar residues" evidence="11">
    <location>
        <begin position="1"/>
        <end position="12"/>
    </location>
</feature>
<reference evidence="12 13" key="1">
    <citation type="journal article" date="2019" name="PLoS ONE">
        <title>Genomic analyses reveal an absence of contemporary introgressive admixture between fin whales and blue whales, despite known hybrids.</title>
        <authorList>
            <person name="Westbury M.V."/>
            <person name="Petersen B."/>
            <person name="Lorenzen E.D."/>
        </authorList>
    </citation>
    <scope>NUCLEOTIDE SEQUENCE [LARGE SCALE GENOMIC DNA]</scope>
    <source>
        <strain evidence="12">FinWhale-01</strain>
    </source>
</reference>
<gene>
    <name evidence="12" type="ORF">E2I00_005634</name>
</gene>
<keyword evidence="4" id="KW-0812">Transmembrane</keyword>
<evidence type="ECO:0000256" key="5">
    <source>
        <dbReference type="ARBA" id="ARBA00022723"/>
    </source>
</evidence>
<dbReference type="OrthoDB" id="414175at2759"/>
<dbReference type="AlphaFoldDB" id="A0A6A1Q254"/>
<evidence type="ECO:0000256" key="2">
    <source>
        <dbReference type="ARBA" id="ARBA00004606"/>
    </source>
</evidence>
<dbReference type="GO" id="GO:0016020">
    <property type="term" value="C:membrane"/>
    <property type="evidence" value="ECO:0007669"/>
    <property type="project" value="UniProtKB-SubCell"/>
</dbReference>
<keyword evidence="9" id="KW-1015">Disulfide bond</keyword>
<sequence length="134" mass="16009">MEEQGDTWSINLHNDPHTRHSDDNGDKHVERWLNLSADATQHKDENTDIVEKRYQKINVLFWLMMGPKHLEKNFFHAHYLEGADCFMKADYDTPVLLDSLRWLLSNCDPEEPMYFRRKYILNKEALKRFGTGHF</sequence>
<keyword evidence="5" id="KW-0479">Metal-binding</keyword>
<keyword evidence="10" id="KW-0464">Manganese</keyword>
<keyword evidence="6" id="KW-0735">Signal-anchor</keyword>
<evidence type="ECO:0000256" key="8">
    <source>
        <dbReference type="ARBA" id="ARBA00023136"/>
    </source>
</evidence>
<evidence type="ECO:0000256" key="9">
    <source>
        <dbReference type="ARBA" id="ARBA00023157"/>
    </source>
</evidence>
<protein>
    <submittedName>
        <fullName evidence="12">Uncharacterized protein</fullName>
    </submittedName>
</protein>
<dbReference type="PANTHER" id="PTHR23033:SF13">
    <property type="entry name" value="GLYCOPROTEIN-N-ACETYLGALACTOSAMINE 3-BETA-GALACTOSYLTRANSFERASE 1"/>
    <property type="match status" value="1"/>
</dbReference>
<feature type="region of interest" description="Disordered" evidence="11">
    <location>
        <begin position="1"/>
        <end position="24"/>
    </location>
</feature>
<evidence type="ECO:0000256" key="1">
    <source>
        <dbReference type="ARBA" id="ARBA00001936"/>
    </source>
</evidence>
<organism evidence="12 13">
    <name type="scientific">Balaenoptera physalus</name>
    <name type="common">Fin whale</name>
    <name type="synonym">Balaena physalus</name>
    <dbReference type="NCBI Taxonomy" id="9770"/>
    <lineage>
        <taxon>Eukaryota</taxon>
        <taxon>Metazoa</taxon>
        <taxon>Chordata</taxon>
        <taxon>Craniata</taxon>
        <taxon>Vertebrata</taxon>
        <taxon>Euteleostomi</taxon>
        <taxon>Mammalia</taxon>
        <taxon>Eutheria</taxon>
        <taxon>Laurasiatheria</taxon>
        <taxon>Artiodactyla</taxon>
        <taxon>Whippomorpha</taxon>
        <taxon>Cetacea</taxon>
        <taxon>Mysticeti</taxon>
        <taxon>Balaenopteridae</taxon>
        <taxon>Balaenoptera</taxon>
    </lineage>
</organism>
<comment type="subcellular location">
    <subcellularLocation>
        <location evidence="2">Membrane</location>
        <topology evidence="2">Single-pass type II membrane protein</topology>
    </subcellularLocation>
</comment>
<dbReference type="Proteomes" id="UP000437017">
    <property type="component" value="Unassembled WGS sequence"/>
</dbReference>
<evidence type="ECO:0000256" key="4">
    <source>
        <dbReference type="ARBA" id="ARBA00022692"/>
    </source>
</evidence>